<dbReference type="Proteomes" id="UP000036106">
    <property type="component" value="Chromosome"/>
</dbReference>
<dbReference type="OrthoDB" id="9915712at2"/>
<proteinExistence type="predicted"/>
<keyword evidence="1" id="KW-0812">Transmembrane</keyword>
<gene>
    <name evidence="2" type="ORF">ABM34_01160</name>
</gene>
<sequence>MKAKCFDLKKELLNYVNDNILNILLSFSIAMIFVIANSQVLINAALYGSWFLAFFSLFICGFTLSYILISFIFKLIKK</sequence>
<evidence type="ECO:0000313" key="2">
    <source>
        <dbReference type="EMBL" id="AKP66294.1"/>
    </source>
</evidence>
<dbReference type="EMBL" id="CP012034">
    <property type="protein sequence ID" value="AKP66294.1"/>
    <property type="molecule type" value="Genomic_DNA"/>
</dbReference>
<dbReference type="PATRIC" id="fig|1007676.4.peg.243"/>
<keyword evidence="1" id="KW-1133">Transmembrane helix</keyword>
<keyword evidence="3" id="KW-1185">Reference proteome</keyword>
<accession>A0A0H4QD80</accession>
<name>A0A0H4QD80_9LACO</name>
<dbReference type="KEGG" id="lgn:ABM34_01160"/>
<dbReference type="AlphaFoldDB" id="A0A0H4QD80"/>
<protein>
    <submittedName>
        <fullName evidence="2">Uncharacterized protein</fullName>
    </submittedName>
</protein>
<feature type="transmembrane region" description="Helical" evidence="1">
    <location>
        <begin position="20"/>
        <end position="42"/>
    </location>
</feature>
<organism evidence="2 3">
    <name type="scientific">Companilactobacillus ginsenosidimutans</name>
    <dbReference type="NCBI Taxonomy" id="1007676"/>
    <lineage>
        <taxon>Bacteria</taxon>
        <taxon>Bacillati</taxon>
        <taxon>Bacillota</taxon>
        <taxon>Bacilli</taxon>
        <taxon>Lactobacillales</taxon>
        <taxon>Lactobacillaceae</taxon>
        <taxon>Companilactobacillus</taxon>
    </lineage>
</organism>
<reference evidence="3" key="1">
    <citation type="submission" date="2015-07" db="EMBL/GenBank/DDBJ databases">
        <title>Lactobacillus ginsenosidimutans/EMML 3141/ whole genome sequencing.</title>
        <authorList>
            <person name="Kim M.K."/>
            <person name="Im W.-T."/>
            <person name="Srinivasan S."/>
            <person name="Lee J.-J."/>
        </authorList>
    </citation>
    <scope>NUCLEOTIDE SEQUENCE [LARGE SCALE GENOMIC DNA]</scope>
    <source>
        <strain evidence="3">EMML 3041</strain>
    </source>
</reference>
<evidence type="ECO:0000313" key="3">
    <source>
        <dbReference type="Proteomes" id="UP000036106"/>
    </source>
</evidence>
<keyword evidence="1" id="KW-0472">Membrane</keyword>
<dbReference type="STRING" id="1007676.ABM34_01160"/>
<evidence type="ECO:0000256" key="1">
    <source>
        <dbReference type="SAM" id="Phobius"/>
    </source>
</evidence>
<dbReference type="RefSeq" id="WP_048702573.1">
    <property type="nucleotide sequence ID" value="NZ_CP012034.1"/>
</dbReference>
<feature type="transmembrane region" description="Helical" evidence="1">
    <location>
        <begin position="48"/>
        <end position="73"/>
    </location>
</feature>